<evidence type="ECO:0000313" key="1">
    <source>
        <dbReference type="EMBL" id="SIQ11364.1"/>
    </source>
</evidence>
<organism evidence="1 2">
    <name type="scientific">Pseudomonas flexibilis</name>
    <dbReference type="NCBI Taxonomy" id="706570"/>
    <lineage>
        <taxon>Bacteria</taxon>
        <taxon>Pseudomonadati</taxon>
        <taxon>Pseudomonadota</taxon>
        <taxon>Gammaproteobacteria</taxon>
        <taxon>Pseudomonadales</taxon>
        <taxon>Pseudomonadaceae</taxon>
        <taxon>Pseudomonas</taxon>
    </lineage>
</organism>
<gene>
    <name evidence="1" type="ORF">SAMN05421672_10359</name>
</gene>
<protein>
    <submittedName>
        <fullName evidence="1">Uncharacterized protein</fullName>
    </submittedName>
</protein>
<accession>A0A1N6Q3V7</accession>
<dbReference type="AlphaFoldDB" id="A0A1N6Q3V7"/>
<reference evidence="1 2" key="1">
    <citation type="submission" date="2017-01" db="EMBL/GenBank/DDBJ databases">
        <authorList>
            <person name="Mah S.A."/>
            <person name="Swanson W.J."/>
            <person name="Moy G.W."/>
            <person name="Vacquier V.D."/>
        </authorList>
    </citation>
    <scope>NUCLEOTIDE SEQUENCE [LARGE SCALE GENOMIC DNA]</scope>
    <source>
        <strain evidence="1 2">ATCC 29606</strain>
    </source>
</reference>
<name>A0A1N6Q3V7_9PSED</name>
<dbReference type="RefSeq" id="WP_155956090.1">
    <property type="nucleotide sequence ID" value="NZ_FMUP01000002.1"/>
</dbReference>
<dbReference type="EMBL" id="FTMC01000003">
    <property type="protein sequence ID" value="SIQ11364.1"/>
    <property type="molecule type" value="Genomic_DNA"/>
</dbReference>
<sequence>MRTNARPMTTAVQPPARYMPFLGLAFTSSKANRTAKALAAATQRV</sequence>
<evidence type="ECO:0000313" key="2">
    <source>
        <dbReference type="Proteomes" id="UP000186079"/>
    </source>
</evidence>
<dbReference type="Proteomes" id="UP000186079">
    <property type="component" value="Unassembled WGS sequence"/>
</dbReference>
<proteinExistence type="predicted"/>